<dbReference type="GO" id="GO:0032259">
    <property type="term" value="P:methylation"/>
    <property type="evidence" value="ECO:0007669"/>
    <property type="project" value="UniProtKB-KW"/>
</dbReference>
<dbReference type="CDD" id="cd02440">
    <property type="entry name" value="AdoMet_MTases"/>
    <property type="match status" value="1"/>
</dbReference>
<comment type="caution">
    <text evidence="3">The sequence shown here is derived from an EMBL/GenBank/DDBJ whole genome shotgun (WGS) entry which is preliminary data.</text>
</comment>
<feature type="domain" description="Methyltransferase" evidence="2">
    <location>
        <begin position="63"/>
        <end position="152"/>
    </location>
</feature>
<dbReference type="InterPro" id="IPR041698">
    <property type="entry name" value="Methyltransf_25"/>
</dbReference>
<evidence type="ECO:0000256" key="1">
    <source>
        <dbReference type="ARBA" id="ARBA00022679"/>
    </source>
</evidence>
<dbReference type="Gene3D" id="3.40.50.150">
    <property type="entry name" value="Vaccinia Virus protein VP39"/>
    <property type="match status" value="1"/>
</dbReference>
<keyword evidence="1" id="KW-0808">Transferase</keyword>
<reference evidence="3 4" key="1">
    <citation type="journal article" date="2013" name="Int. J. Syst. Evol. Microbiol.">
        <title>Aquimarina gracilis sp. nov., isolated from the gut microflora of a mussel, Mytilus coruscus, and emended description of Aquimarina spongiae.</title>
        <authorList>
            <person name="Park S.C."/>
            <person name="Choe H.N."/>
            <person name="Baik K.S."/>
            <person name="Seong C.N."/>
        </authorList>
    </citation>
    <scope>NUCLEOTIDE SEQUENCE [LARGE SCALE GENOMIC DNA]</scope>
    <source>
        <strain evidence="3 4">PSC32</strain>
    </source>
</reference>
<dbReference type="InterPro" id="IPR029063">
    <property type="entry name" value="SAM-dependent_MTases_sf"/>
</dbReference>
<dbReference type="GO" id="GO:0008168">
    <property type="term" value="F:methyltransferase activity"/>
    <property type="evidence" value="ECO:0007669"/>
    <property type="project" value="UniProtKB-KW"/>
</dbReference>
<dbReference type="EMBL" id="JAYKLX010000006">
    <property type="protein sequence ID" value="MEB3346402.1"/>
    <property type="molecule type" value="Genomic_DNA"/>
</dbReference>
<dbReference type="RefSeq" id="WP_324180432.1">
    <property type="nucleotide sequence ID" value="NZ_BAABAW010000006.1"/>
</dbReference>
<name>A0ABU5ZX34_9FLAO</name>
<protein>
    <submittedName>
        <fullName evidence="3">Methyltransferase domain-containing protein</fullName>
    </submittedName>
</protein>
<evidence type="ECO:0000259" key="2">
    <source>
        <dbReference type="Pfam" id="PF13649"/>
    </source>
</evidence>
<evidence type="ECO:0000313" key="3">
    <source>
        <dbReference type="EMBL" id="MEB3346402.1"/>
    </source>
</evidence>
<keyword evidence="3" id="KW-0489">Methyltransferase</keyword>
<proteinExistence type="predicted"/>
<dbReference type="Pfam" id="PF13649">
    <property type="entry name" value="Methyltransf_25"/>
    <property type="match status" value="1"/>
</dbReference>
<dbReference type="SUPFAM" id="SSF53335">
    <property type="entry name" value="S-adenosyl-L-methionine-dependent methyltransferases"/>
    <property type="match status" value="1"/>
</dbReference>
<sequence length="242" mass="27972">MLVDLKHRSQEKELMDSLSIAENELKIALTDISRVNTMLGGNSITINAIRKLIKKSSKNEFVILDLGCGDGEMLRNIAKSFRKQKRKVKLIGIDLNGQSLEYAKELSVNFPEITFYKQDILEVDKEKFGCDIIVCTLTLHHLTCEEIKKVLLKSVKLASIGIVINDLQRSALAYYLFRLFSFFFIKGYIAKNDGLVSIKRGFTKRELIGYATTIKLKKYHIDWKWAFRYRWIIKTNHTSNKK</sequence>
<evidence type="ECO:0000313" key="4">
    <source>
        <dbReference type="Proteomes" id="UP001327027"/>
    </source>
</evidence>
<dbReference type="Proteomes" id="UP001327027">
    <property type="component" value="Unassembled WGS sequence"/>
</dbReference>
<dbReference type="PANTHER" id="PTHR43861">
    <property type="entry name" value="TRANS-ACONITATE 2-METHYLTRANSFERASE-RELATED"/>
    <property type="match status" value="1"/>
</dbReference>
<gene>
    <name evidence="3" type="ORF">U6A24_13075</name>
</gene>
<organism evidence="3 4">
    <name type="scientific">Aquimarina gracilis</name>
    <dbReference type="NCBI Taxonomy" id="874422"/>
    <lineage>
        <taxon>Bacteria</taxon>
        <taxon>Pseudomonadati</taxon>
        <taxon>Bacteroidota</taxon>
        <taxon>Flavobacteriia</taxon>
        <taxon>Flavobacteriales</taxon>
        <taxon>Flavobacteriaceae</taxon>
        <taxon>Aquimarina</taxon>
    </lineage>
</organism>
<keyword evidence="4" id="KW-1185">Reference proteome</keyword>
<accession>A0ABU5ZX34</accession>